<dbReference type="RefSeq" id="WP_109649502.1">
    <property type="nucleotide sequence ID" value="NZ_JACWLN010000001.1"/>
</dbReference>
<gene>
    <name evidence="3" type="ORF">HZY62_02365</name>
    <name evidence="4" type="ORF">LX92_01350</name>
</gene>
<keyword evidence="4" id="KW-0687">Ribonucleoprotein</keyword>
<dbReference type="EMBL" id="QGGQ01000002">
    <property type="protein sequence ID" value="PWK24981.1"/>
    <property type="molecule type" value="Genomic_DNA"/>
</dbReference>
<evidence type="ECO:0000313" key="3">
    <source>
        <dbReference type="EMBL" id="MBD1259416.1"/>
    </source>
</evidence>
<dbReference type="InterPro" id="IPR000182">
    <property type="entry name" value="GNAT_dom"/>
</dbReference>
<dbReference type="InterPro" id="IPR016181">
    <property type="entry name" value="Acyl_CoA_acyltransferase"/>
</dbReference>
<sequence length="152" mass="17516">MVRLVRTNSENVDFKNLVKLLDADLAVRDGEDHDFYHQFNKIDALKHVVVLYEDERPCGCGAIKEMTPEVMEVKRMYTLPACRGKGFATKILTELERWAAGMSYGKCVLETGKKQPEAIQLYKRNDYKIIPNYGPYIDIENSVCFEKVLHKP</sequence>
<dbReference type="SUPFAM" id="SSF55729">
    <property type="entry name" value="Acyl-CoA N-acyltransferases (Nat)"/>
    <property type="match status" value="1"/>
</dbReference>
<comment type="caution">
    <text evidence="4">The sequence shown here is derived from an EMBL/GenBank/DDBJ whole genome shotgun (WGS) entry which is preliminary data.</text>
</comment>
<dbReference type="PANTHER" id="PTHR13947">
    <property type="entry name" value="GNAT FAMILY N-ACETYLTRANSFERASE"/>
    <property type="match status" value="1"/>
</dbReference>
<reference evidence="4 5" key="1">
    <citation type="submission" date="2018-05" db="EMBL/GenBank/DDBJ databases">
        <title>Genomic Encyclopedia of Archaeal and Bacterial Type Strains, Phase II (KMG-II): from individual species to whole genera.</title>
        <authorList>
            <person name="Goeker M."/>
        </authorList>
    </citation>
    <scope>NUCLEOTIDE SEQUENCE [LARGE SCALE GENOMIC DNA]</scope>
    <source>
        <strain evidence="4 5">DSM 23514</strain>
    </source>
</reference>
<evidence type="ECO:0000256" key="1">
    <source>
        <dbReference type="ARBA" id="ARBA00022679"/>
    </source>
</evidence>
<evidence type="ECO:0000313" key="6">
    <source>
        <dbReference type="Proteomes" id="UP000651837"/>
    </source>
</evidence>
<name>A0A316E3J9_9FLAO</name>
<dbReference type="PANTHER" id="PTHR13947:SF37">
    <property type="entry name" value="LD18367P"/>
    <property type="match status" value="1"/>
</dbReference>
<dbReference type="Pfam" id="PF00583">
    <property type="entry name" value="Acetyltransf_1"/>
    <property type="match status" value="1"/>
</dbReference>
<keyword evidence="4" id="KW-0689">Ribosomal protein</keyword>
<organism evidence="4 5">
    <name type="scientific">Maribacter polysiphoniae</name>
    <dbReference type="NCBI Taxonomy" id="429344"/>
    <lineage>
        <taxon>Bacteria</taxon>
        <taxon>Pseudomonadati</taxon>
        <taxon>Bacteroidota</taxon>
        <taxon>Flavobacteriia</taxon>
        <taxon>Flavobacteriales</taxon>
        <taxon>Flavobacteriaceae</taxon>
        <taxon>Maribacter</taxon>
    </lineage>
</organism>
<dbReference type="Proteomes" id="UP000651837">
    <property type="component" value="Unassembled WGS sequence"/>
</dbReference>
<dbReference type="AlphaFoldDB" id="A0A316E3J9"/>
<dbReference type="Gene3D" id="3.40.630.30">
    <property type="match status" value="1"/>
</dbReference>
<dbReference type="EMBL" id="JACWLN010000001">
    <property type="protein sequence ID" value="MBD1259416.1"/>
    <property type="molecule type" value="Genomic_DNA"/>
</dbReference>
<reference evidence="3 6" key="2">
    <citation type="submission" date="2020-07" db="EMBL/GenBank/DDBJ databases">
        <title>The draft genome sequence of Maribacter polysiphoniae KCTC 22021.</title>
        <authorList>
            <person name="Mu L."/>
        </authorList>
    </citation>
    <scope>NUCLEOTIDE SEQUENCE [LARGE SCALE GENOMIC DNA]</scope>
    <source>
        <strain evidence="3 6">KCTC 22021</strain>
    </source>
</reference>
<keyword evidence="1" id="KW-0808">Transferase</keyword>
<evidence type="ECO:0000313" key="5">
    <source>
        <dbReference type="Proteomes" id="UP000245667"/>
    </source>
</evidence>
<dbReference type="Proteomes" id="UP000245667">
    <property type="component" value="Unassembled WGS sequence"/>
</dbReference>
<feature type="domain" description="N-acetyltransferase" evidence="2">
    <location>
        <begin position="3"/>
        <end position="152"/>
    </location>
</feature>
<evidence type="ECO:0000259" key="2">
    <source>
        <dbReference type="PROSITE" id="PS51186"/>
    </source>
</evidence>
<dbReference type="PROSITE" id="PS51186">
    <property type="entry name" value="GNAT"/>
    <property type="match status" value="1"/>
</dbReference>
<dbReference type="GO" id="GO:0005840">
    <property type="term" value="C:ribosome"/>
    <property type="evidence" value="ECO:0007669"/>
    <property type="project" value="UniProtKB-KW"/>
</dbReference>
<keyword evidence="6" id="KW-1185">Reference proteome</keyword>
<protein>
    <submittedName>
        <fullName evidence="3">GNAT family N-acetyltransferase</fullName>
    </submittedName>
    <submittedName>
        <fullName evidence="4">Ribosomal protein S18 acetylase RimI-like enzyme</fullName>
    </submittedName>
</protein>
<dbReference type="OrthoDB" id="9803233at2"/>
<evidence type="ECO:0000313" key="4">
    <source>
        <dbReference type="EMBL" id="PWK24981.1"/>
    </source>
</evidence>
<proteinExistence type="predicted"/>
<dbReference type="InterPro" id="IPR050769">
    <property type="entry name" value="NAT_camello-type"/>
</dbReference>
<accession>A0A316E3J9</accession>
<dbReference type="CDD" id="cd04301">
    <property type="entry name" value="NAT_SF"/>
    <property type="match status" value="1"/>
</dbReference>
<dbReference type="GO" id="GO:0008080">
    <property type="term" value="F:N-acetyltransferase activity"/>
    <property type="evidence" value="ECO:0007669"/>
    <property type="project" value="InterPro"/>
</dbReference>